<dbReference type="eggNOG" id="COG0714">
    <property type="taxonomic scope" value="Bacteria"/>
</dbReference>
<dbReference type="PANTHER" id="PTHR48103:SF2">
    <property type="entry name" value="MIDASIN"/>
    <property type="match status" value="1"/>
</dbReference>
<evidence type="ECO:0000256" key="3">
    <source>
        <dbReference type="ARBA" id="ARBA00022840"/>
    </source>
</evidence>
<dbReference type="Pfam" id="PF07728">
    <property type="entry name" value="AAA_5"/>
    <property type="match status" value="1"/>
</dbReference>
<name>M4NMW1_9GAMM</name>
<accession>M4NMW1</accession>
<evidence type="ECO:0000256" key="1">
    <source>
        <dbReference type="ARBA" id="ARBA00009417"/>
    </source>
</evidence>
<evidence type="ECO:0000256" key="2">
    <source>
        <dbReference type="ARBA" id="ARBA00022741"/>
    </source>
</evidence>
<dbReference type="PANTHER" id="PTHR48103">
    <property type="entry name" value="MIDASIN-RELATED"/>
    <property type="match status" value="1"/>
</dbReference>
<reference evidence="6 7" key="1">
    <citation type="submission" date="2012-04" db="EMBL/GenBank/DDBJ databases">
        <title>Complete genome of Rhodanobacter sp. 2APBS1.</title>
        <authorList>
            <consortium name="US DOE Joint Genome Institute"/>
            <person name="Huntemann M."/>
            <person name="Wei C.-L."/>
            <person name="Han J."/>
            <person name="Detter J.C."/>
            <person name="Han C."/>
            <person name="Tapia R."/>
            <person name="Munk A.C.C."/>
            <person name="Chen A."/>
            <person name="Krypides N."/>
            <person name="Mavromatis K."/>
            <person name="Markowitz V."/>
            <person name="Szeto E."/>
            <person name="Ivanova N."/>
            <person name="Mikhailova N."/>
            <person name="Ovchinnikova G."/>
            <person name="Pagani I."/>
            <person name="Pati A."/>
            <person name="Goodwin L."/>
            <person name="Peters L."/>
            <person name="Pitluck S."/>
            <person name="Woyke T."/>
            <person name="Prakash O."/>
            <person name="Elkins J."/>
            <person name="Brown S."/>
            <person name="Palumbo A."/>
            <person name="Hemme C."/>
            <person name="Zhou J."/>
            <person name="Watson D."/>
            <person name="Jardine P."/>
            <person name="Kostka J."/>
            <person name="Green S."/>
        </authorList>
    </citation>
    <scope>NUCLEOTIDE SEQUENCE [LARGE SCALE GENOMIC DNA]</scope>
    <source>
        <strain evidence="6 7">2APBS1</strain>
    </source>
</reference>
<keyword evidence="3" id="KW-0067">ATP-binding</keyword>
<protein>
    <submittedName>
        <fullName evidence="6">ATPase family protein associated with various cellular activities (AAA)</fullName>
    </submittedName>
</protein>
<organism evidence="6 7">
    <name type="scientific">Rhodanobacter denitrificans</name>
    <dbReference type="NCBI Taxonomy" id="666685"/>
    <lineage>
        <taxon>Bacteria</taxon>
        <taxon>Pseudomonadati</taxon>
        <taxon>Pseudomonadota</taxon>
        <taxon>Gammaproteobacteria</taxon>
        <taxon>Lysobacterales</taxon>
        <taxon>Rhodanobacteraceae</taxon>
        <taxon>Rhodanobacter</taxon>
    </lineage>
</organism>
<evidence type="ECO:0000259" key="4">
    <source>
        <dbReference type="Pfam" id="PF07728"/>
    </source>
</evidence>
<dbReference type="Proteomes" id="UP000011859">
    <property type="component" value="Chromosome"/>
</dbReference>
<evidence type="ECO:0000259" key="5">
    <source>
        <dbReference type="Pfam" id="PF08406"/>
    </source>
</evidence>
<dbReference type="GeneID" id="72428621"/>
<keyword evidence="7" id="KW-1185">Reference proteome</keyword>
<dbReference type="STRING" id="666685.R2APBS1_1887"/>
<proteinExistence type="inferred from homology"/>
<dbReference type="Pfam" id="PF08406">
    <property type="entry name" value="CbbQ_C"/>
    <property type="match status" value="1"/>
</dbReference>
<dbReference type="AlphaFoldDB" id="M4NMW1"/>
<dbReference type="InterPro" id="IPR027417">
    <property type="entry name" value="P-loop_NTPase"/>
</dbReference>
<keyword evidence="2" id="KW-0547">Nucleotide-binding</keyword>
<evidence type="ECO:0000313" key="7">
    <source>
        <dbReference type="Proteomes" id="UP000011859"/>
    </source>
</evidence>
<dbReference type="GO" id="GO:0016887">
    <property type="term" value="F:ATP hydrolysis activity"/>
    <property type="evidence" value="ECO:0007669"/>
    <property type="project" value="InterPro"/>
</dbReference>
<dbReference type="Gene3D" id="3.40.50.300">
    <property type="entry name" value="P-loop containing nucleotide triphosphate hydrolases"/>
    <property type="match status" value="1"/>
</dbReference>
<dbReference type="GO" id="GO:0030687">
    <property type="term" value="C:preribosome, large subunit precursor"/>
    <property type="evidence" value="ECO:0007669"/>
    <property type="project" value="TreeGrafter"/>
</dbReference>
<dbReference type="GO" id="GO:0000027">
    <property type="term" value="P:ribosomal large subunit assembly"/>
    <property type="evidence" value="ECO:0007669"/>
    <property type="project" value="TreeGrafter"/>
</dbReference>
<dbReference type="GO" id="GO:0005524">
    <property type="term" value="F:ATP binding"/>
    <property type="evidence" value="ECO:0007669"/>
    <property type="project" value="UniProtKB-KW"/>
</dbReference>
<dbReference type="RefSeq" id="WP_015447736.1">
    <property type="nucleotide sequence ID" value="NC_020541.1"/>
</dbReference>
<feature type="domain" description="ATPase dynein-related AAA" evidence="4">
    <location>
        <begin position="69"/>
        <end position="207"/>
    </location>
</feature>
<dbReference type="HOGENOM" id="CLU_051316_0_0_6"/>
<dbReference type="OrthoDB" id="9808317at2"/>
<dbReference type="InterPro" id="IPR011704">
    <property type="entry name" value="ATPase_dyneun-rel_AAA"/>
</dbReference>
<dbReference type="InterPro" id="IPR013615">
    <property type="entry name" value="CbbQ_C"/>
</dbReference>
<dbReference type="EMBL" id="CP003470">
    <property type="protein sequence ID" value="AGG89011.1"/>
    <property type="molecule type" value="Genomic_DNA"/>
</dbReference>
<evidence type="ECO:0000313" key="6">
    <source>
        <dbReference type="EMBL" id="AGG89011.1"/>
    </source>
</evidence>
<dbReference type="KEGG" id="rhd:R2APBS1_1887"/>
<feature type="domain" description="CbbQ/NirQ/NorQ C-terminal" evidence="5">
    <location>
        <begin position="232"/>
        <end position="312"/>
    </location>
</feature>
<sequence>MQFTTVSAKVFGDESPDVQIPAMVREVGQESEAYIPAIDATYTFDRNNLSVVNNFLNSAWTEGTKEGLQLIGPTGSGKTSLIEQVCARLNVPVVSVTAHERMEVPELISSIVAFEGSTMTVDGPLTMAIRNGWPFVLNESDLLESGTATGLNDIIERGFLVIPSTNELVRAAQGFAFIATSNTGGAGDDLGAYVGTKVQNLAFRDRFLKVVVDYMDEPTELKLLERKFPSTSVQVLKGFIAVANMIREGFKAGTGLDVTMSTRTLVRWVRLTGQFAGIERRGHQPIHYAMDLALANGTSAAVSESLHSMIQQHIGVDRFVTANTGD</sequence>
<gene>
    <name evidence="6" type="ORF">R2APBS1_1887</name>
</gene>
<dbReference type="SUPFAM" id="SSF52540">
    <property type="entry name" value="P-loop containing nucleoside triphosphate hydrolases"/>
    <property type="match status" value="1"/>
</dbReference>
<comment type="similarity">
    <text evidence="1">Belongs to the CbbQ/NirQ/NorQ/GpvN family.</text>
</comment>